<sequence>MYTKHFFSNKVLEFNETDNTISERSYNSPTKENYRIGIIIDTVLTLPPLTGVTYRLYHLSLSLINKGQEIIWIICNRNFNQPSEAEILKDIPIKMHILHEEDFYNIKLLAQLVLVEGLDILQFEISQTFFSLGINLRRLSNKPCVLENHDIEYDLQLSLGNNERVNELIFMQALSCKIADAVVCMTQNDKELIMQKFLIEPEKIILAPNGIEKPFKHKVPNKTNKKNKTIVFLGNFFYKPNADSLVYFLNNILTDLKKLFPEINIKAIGMMPNEILTRYDYLQGFTCTGPLNHALLAKELALSDIGMCNVFSGSGMKVKILTYASFGLPIIATSRGAAGYEDIPSLIITDGSKRDIIKKISMLLKEPHKAAQIGKENRSYVQKHLLWNNITNAMKYAYDMAYASFHSKKVYLKSFKPFWLEENRVNKLTCRKHIIVNDK</sequence>
<dbReference type="GO" id="GO:0016757">
    <property type="term" value="F:glycosyltransferase activity"/>
    <property type="evidence" value="ECO:0007669"/>
    <property type="project" value="TreeGrafter"/>
</dbReference>
<accession>A0A3N2QC74</accession>
<keyword evidence="1 4" id="KW-0808">Transferase</keyword>
<protein>
    <submittedName>
        <fullName evidence="4">Glycosyltransferase</fullName>
    </submittedName>
</protein>
<keyword evidence="5" id="KW-1185">Reference proteome</keyword>
<feature type="domain" description="Glycosyltransferase subfamily 4-like N-terminal" evidence="2">
    <location>
        <begin position="51"/>
        <end position="212"/>
    </location>
</feature>
<dbReference type="GO" id="GO:0009103">
    <property type="term" value="P:lipopolysaccharide biosynthetic process"/>
    <property type="evidence" value="ECO:0007669"/>
    <property type="project" value="TreeGrafter"/>
</dbReference>
<dbReference type="OrthoDB" id="9807209at2"/>
<evidence type="ECO:0000313" key="3">
    <source>
        <dbReference type="EMBL" id="ROT47102.1"/>
    </source>
</evidence>
<dbReference type="Pfam" id="PF13692">
    <property type="entry name" value="Glyco_trans_1_4"/>
    <property type="match status" value="1"/>
</dbReference>
<organism evidence="4 5">
    <name type="scientific">Candidatus Cardinium hertigii</name>
    <dbReference type="NCBI Taxonomy" id="247481"/>
    <lineage>
        <taxon>Bacteria</taxon>
        <taxon>Pseudomonadati</taxon>
        <taxon>Bacteroidota</taxon>
        <taxon>Cytophagia</taxon>
        <taxon>Cytophagales</taxon>
        <taxon>Amoebophilaceae</taxon>
        <taxon>Candidatus Cardinium</taxon>
    </lineage>
</organism>
<dbReference type="EMBL" id="RARA01000026">
    <property type="protein sequence ID" value="ROT47102.1"/>
    <property type="molecule type" value="Genomic_DNA"/>
</dbReference>
<reference evidence="4 5" key="1">
    <citation type="submission" date="2018-09" db="EMBL/GenBank/DDBJ databases">
        <title>Comparative Genomics of Wolbachia-Cardinium Dual Endosymbiosis in a Plant-Parasitic Nematode.</title>
        <authorList>
            <person name="Brown A.M.V."/>
            <person name="Wasala S.K."/>
            <person name="Howe D.K."/>
            <person name="Peetz A.B."/>
            <person name="Zasada I.A."/>
            <person name="Denver D.R."/>
        </authorList>
    </citation>
    <scope>NUCLEOTIDE SEQUENCE [LARGE SCALE GENOMIC DNA]</scope>
    <source>
        <strain evidence="4 5">Pp_1</strain>
    </source>
</reference>
<proteinExistence type="predicted"/>
<comment type="caution">
    <text evidence="4">The sequence shown here is derived from an EMBL/GenBank/DDBJ whole genome shotgun (WGS) entry which is preliminary data.</text>
</comment>
<evidence type="ECO:0000259" key="2">
    <source>
        <dbReference type="Pfam" id="PF13439"/>
    </source>
</evidence>
<dbReference type="Pfam" id="PF13439">
    <property type="entry name" value="Glyco_transf_4"/>
    <property type="match status" value="1"/>
</dbReference>
<dbReference type="PANTHER" id="PTHR46401">
    <property type="entry name" value="GLYCOSYLTRANSFERASE WBBK-RELATED"/>
    <property type="match status" value="1"/>
</dbReference>
<evidence type="ECO:0000313" key="5">
    <source>
        <dbReference type="Proteomes" id="UP000270927"/>
    </source>
</evidence>
<evidence type="ECO:0000256" key="1">
    <source>
        <dbReference type="ARBA" id="ARBA00022679"/>
    </source>
</evidence>
<dbReference type="AlphaFoldDB" id="A0A3N2QC74"/>
<dbReference type="Gene3D" id="3.40.50.2000">
    <property type="entry name" value="Glycogen Phosphorylase B"/>
    <property type="match status" value="2"/>
</dbReference>
<dbReference type="PANTHER" id="PTHR46401:SF2">
    <property type="entry name" value="GLYCOSYLTRANSFERASE WBBK-RELATED"/>
    <property type="match status" value="1"/>
</dbReference>
<dbReference type="InterPro" id="IPR028098">
    <property type="entry name" value="Glyco_trans_4-like_N"/>
</dbReference>
<dbReference type="RefSeq" id="WP_123663028.1">
    <property type="nucleotide sequence ID" value="NZ_RARA01000024.1"/>
</dbReference>
<dbReference type="EMBL" id="RARA01000024">
    <property type="protein sequence ID" value="ROT47423.1"/>
    <property type="molecule type" value="Genomic_DNA"/>
</dbReference>
<gene>
    <name evidence="4" type="ORF">EDM02_03255</name>
    <name evidence="3" type="ORF">EDM02_04420</name>
</gene>
<name>A0A3N2QC74_9BACT</name>
<dbReference type="CDD" id="cd03801">
    <property type="entry name" value="GT4_PimA-like"/>
    <property type="match status" value="1"/>
</dbReference>
<dbReference type="Proteomes" id="UP000270927">
    <property type="component" value="Unassembled WGS sequence"/>
</dbReference>
<evidence type="ECO:0000313" key="4">
    <source>
        <dbReference type="EMBL" id="ROT47423.1"/>
    </source>
</evidence>
<dbReference type="SUPFAM" id="SSF53756">
    <property type="entry name" value="UDP-Glycosyltransferase/glycogen phosphorylase"/>
    <property type="match status" value="1"/>
</dbReference>